<evidence type="ECO:0000256" key="3">
    <source>
        <dbReference type="ARBA" id="ARBA00022448"/>
    </source>
</evidence>
<dbReference type="GO" id="GO:0016887">
    <property type="term" value="F:ATP hydrolysis activity"/>
    <property type="evidence" value="ECO:0007669"/>
    <property type="project" value="InterPro"/>
</dbReference>
<evidence type="ECO:0000256" key="7">
    <source>
        <dbReference type="ARBA" id="ARBA00022989"/>
    </source>
</evidence>
<keyword evidence="4 9" id="KW-0812">Transmembrane</keyword>
<dbReference type="InterPro" id="IPR017871">
    <property type="entry name" value="ABC_transporter-like_CS"/>
</dbReference>
<proteinExistence type="inferred from homology"/>
<reference evidence="12" key="1">
    <citation type="journal article" date="2014" name="Int. J. Syst. Evol. Microbiol.">
        <title>Complete genome sequence of Corynebacterium casei LMG S-19264T (=DSM 44701T), isolated from a smear-ripened cheese.</title>
        <authorList>
            <consortium name="US DOE Joint Genome Institute (JGI-PGF)"/>
            <person name="Walter F."/>
            <person name="Albersmeier A."/>
            <person name="Kalinowski J."/>
            <person name="Ruckert C."/>
        </authorList>
    </citation>
    <scope>NUCLEOTIDE SEQUENCE</scope>
    <source>
        <strain evidence="12">CGMCC 1.12919</strain>
    </source>
</reference>
<dbReference type="PANTHER" id="PTHR11384">
    <property type="entry name" value="ATP-BINDING CASSETTE, SUB-FAMILY D MEMBER"/>
    <property type="match status" value="1"/>
</dbReference>
<evidence type="ECO:0000256" key="9">
    <source>
        <dbReference type="SAM" id="Phobius"/>
    </source>
</evidence>
<evidence type="ECO:0000256" key="1">
    <source>
        <dbReference type="ARBA" id="ARBA00004651"/>
    </source>
</evidence>
<dbReference type="RefSeq" id="WP_188611642.1">
    <property type="nucleotide sequence ID" value="NZ_BMGG01000009.1"/>
</dbReference>
<dbReference type="Pfam" id="PF06472">
    <property type="entry name" value="ABC_membrane_2"/>
    <property type="match status" value="1"/>
</dbReference>
<dbReference type="InterPro" id="IPR036640">
    <property type="entry name" value="ABC1_TM_sf"/>
</dbReference>
<dbReference type="InterPro" id="IPR003593">
    <property type="entry name" value="AAA+_ATPase"/>
</dbReference>
<comment type="subcellular location">
    <subcellularLocation>
        <location evidence="1">Cell membrane</location>
        <topology evidence="1">Multi-pass membrane protein</topology>
    </subcellularLocation>
</comment>
<dbReference type="InterPro" id="IPR003439">
    <property type="entry name" value="ABC_transporter-like_ATP-bd"/>
</dbReference>
<evidence type="ECO:0000256" key="2">
    <source>
        <dbReference type="ARBA" id="ARBA00005417"/>
    </source>
</evidence>
<dbReference type="EMBL" id="BMGG01000009">
    <property type="protein sequence ID" value="GGC83938.1"/>
    <property type="molecule type" value="Genomic_DNA"/>
</dbReference>
<dbReference type="PROSITE" id="PS50893">
    <property type="entry name" value="ABC_TRANSPORTER_2"/>
    <property type="match status" value="1"/>
</dbReference>
<feature type="transmembrane region" description="Helical" evidence="9">
    <location>
        <begin position="41"/>
        <end position="60"/>
    </location>
</feature>
<dbReference type="GO" id="GO:0005524">
    <property type="term" value="F:ATP binding"/>
    <property type="evidence" value="ECO:0007669"/>
    <property type="project" value="UniProtKB-KW"/>
</dbReference>
<dbReference type="SMART" id="SM00382">
    <property type="entry name" value="AAA"/>
    <property type="match status" value="1"/>
</dbReference>
<dbReference type="PANTHER" id="PTHR11384:SF59">
    <property type="entry name" value="LYSOSOMAL COBALAMIN TRANSPORTER ABCD4"/>
    <property type="match status" value="1"/>
</dbReference>
<keyword evidence="6 12" id="KW-0067">ATP-binding</keyword>
<reference evidence="12" key="2">
    <citation type="submission" date="2020-09" db="EMBL/GenBank/DDBJ databases">
        <authorList>
            <person name="Sun Q."/>
            <person name="Zhou Y."/>
        </authorList>
    </citation>
    <scope>NUCLEOTIDE SEQUENCE</scope>
    <source>
        <strain evidence="12">CGMCC 1.12919</strain>
    </source>
</reference>
<dbReference type="Gene3D" id="3.40.50.300">
    <property type="entry name" value="P-loop containing nucleotide triphosphate hydrolases"/>
    <property type="match status" value="1"/>
</dbReference>
<keyword evidence="7 9" id="KW-1133">Transmembrane helix</keyword>
<evidence type="ECO:0000256" key="6">
    <source>
        <dbReference type="ARBA" id="ARBA00022840"/>
    </source>
</evidence>
<dbReference type="Gene3D" id="1.20.1560.10">
    <property type="entry name" value="ABC transporter type 1, transmembrane domain"/>
    <property type="match status" value="1"/>
</dbReference>
<evidence type="ECO:0000256" key="4">
    <source>
        <dbReference type="ARBA" id="ARBA00022692"/>
    </source>
</evidence>
<dbReference type="GO" id="GO:0140359">
    <property type="term" value="F:ABC-type transporter activity"/>
    <property type="evidence" value="ECO:0007669"/>
    <property type="project" value="InterPro"/>
</dbReference>
<evidence type="ECO:0000313" key="12">
    <source>
        <dbReference type="EMBL" id="GGC83938.1"/>
    </source>
</evidence>
<evidence type="ECO:0000259" key="11">
    <source>
        <dbReference type="PROSITE" id="PS50929"/>
    </source>
</evidence>
<dbReference type="SUPFAM" id="SSF52540">
    <property type="entry name" value="P-loop containing nucleoside triphosphate hydrolases"/>
    <property type="match status" value="1"/>
</dbReference>
<feature type="transmembrane region" description="Helical" evidence="9">
    <location>
        <begin position="165"/>
        <end position="187"/>
    </location>
</feature>
<dbReference type="CDD" id="cd03223">
    <property type="entry name" value="ABCD_peroxisomal_ALDP"/>
    <property type="match status" value="1"/>
</dbReference>
<comment type="similarity">
    <text evidence="2">Belongs to the ABC transporter superfamily.</text>
</comment>
<keyword evidence="5" id="KW-0547">Nucleotide-binding</keyword>
<gene>
    <name evidence="12" type="ORF">GCM10010994_47290</name>
</gene>
<accession>A0A916URW8</accession>
<dbReference type="PROSITE" id="PS00211">
    <property type="entry name" value="ABC_TRANSPORTER_1"/>
    <property type="match status" value="1"/>
</dbReference>
<dbReference type="Pfam" id="PF00005">
    <property type="entry name" value="ABC_tran"/>
    <property type="match status" value="1"/>
</dbReference>
<keyword evidence="3" id="KW-0813">Transport</keyword>
<dbReference type="InterPro" id="IPR050835">
    <property type="entry name" value="ABC_transporter_sub-D"/>
</dbReference>
<dbReference type="PROSITE" id="PS50929">
    <property type="entry name" value="ABC_TM1F"/>
    <property type="match status" value="1"/>
</dbReference>
<feature type="domain" description="ABC transmembrane type-1" evidence="11">
    <location>
        <begin position="48"/>
        <end position="346"/>
    </location>
</feature>
<name>A0A916URW8_9HYPH</name>
<dbReference type="GO" id="GO:0005886">
    <property type="term" value="C:plasma membrane"/>
    <property type="evidence" value="ECO:0007669"/>
    <property type="project" value="UniProtKB-SubCell"/>
</dbReference>
<dbReference type="SUPFAM" id="SSF90123">
    <property type="entry name" value="ABC transporter transmembrane region"/>
    <property type="match status" value="1"/>
</dbReference>
<dbReference type="InterPro" id="IPR027417">
    <property type="entry name" value="P-loop_NTPase"/>
</dbReference>
<keyword evidence="13" id="KW-1185">Reference proteome</keyword>
<dbReference type="Proteomes" id="UP000637002">
    <property type="component" value="Unassembled WGS sequence"/>
</dbReference>
<comment type="caution">
    <text evidence="12">The sequence shown here is derived from an EMBL/GenBank/DDBJ whole genome shotgun (WGS) entry which is preliminary data.</text>
</comment>
<dbReference type="AlphaFoldDB" id="A0A916URW8"/>
<feature type="transmembrane region" description="Helical" evidence="9">
    <location>
        <begin position="80"/>
        <end position="108"/>
    </location>
</feature>
<organism evidence="12 13">
    <name type="scientific">Chelatococcus reniformis</name>
    <dbReference type="NCBI Taxonomy" id="1494448"/>
    <lineage>
        <taxon>Bacteria</taxon>
        <taxon>Pseudomonadati</taxon>
        <taxon>Pseudomonadota</taxon>
        <taxon>Alphaproteobacteria</taxon>
        <taxon>Hyphomicrobiales</taxon>
        <taxon>Chelatococcaceae</taxon>
        <taxon>Chelatococcus</taxon>
    </lineage>
</organism>
<keyword evidence="8 9" id="KW-0472">Membrane</keyword>
<protein>
    <submittedName>
        <fullName evidence="12">ATP-binding protein</fullName>
    </submittedName>
</protein>
<evidence type="ECO:0000313" key="13">
    <source>
        <dbReference type="Proteomes" id="UP000637002"/>
    </source>
</evidence>
<sequence>MNALKQALADIWRLIWPYFVSREPTEVRIWPFGTFRTQERVVGLALVIVVIAIEFAQVAINVRLSYFSRDWFNAIQNKDAASFWTLLFTVFVVWAVIYIASAIYQYALQSYLRIRWRRFLTRHFIDRWLDDNAHYHMQLFGQGADNPDQRIQEDIDSFIMRTQSLTLGILSSVTTLFSFSVVLWELSADFTVPGTDWRIPGFLVWGALIYSVLATWLTHKIGRPLIRLNFEQQHYEADFRFSLARLREYAEQVALIGGTGAEKERLGQRFANVIGNFYAIVSRTKKLTAFTSGYSQVNAVIPYVLVAPYYFANKITLGGMQQTAGAFARVESTLSFFVSAYSTIADYKAVVDRLNTFDAALNRVLALHRREPRILRAAAEQGRLAVEDLELRLPSGTPIVRVPHLRFEPGEAALLTGPSGSGKSTLFRAIAGIWPFGEGRVLLPEDRSVLLLPQRPYIPIGPLRGAVAYPAASDAFDDGRIREALGTAHLRHLVGRLDEEGHWAQTLSLGEQQRLAVARALLARPDWLFLDEATAALDEGLEEMIYRLIGEHLPATTVVSIGHRSTLRAFHGRRIDMEADETGVFVPRDVKAVVA</sequence>
<evidence type="ECO:0000256" key="5">
    <source>
        <dbReference type="ARBA" id="ARBA00022741"/>
    </source>
</evidence>
<dbReference type="InterPro" id="IPR011527">
    <property type="entry name" value="ABC1_TM_dom"/>
</dbReference>
<feature type="transmembrane region" description="Helical" evidence="9">
    <location>
        <begin position="199"/>
        <end position="218"/>
    </location>
</feature>
<evidence type="ECO:0000256" key="8">
    <source>
        <dbReference type="ARBA" id="ARBA00023136"/>
    </source>
</evidence>
<feature type="domain" description="ABC transporter" evidence="10">
    <location>
        <begin position="384"/>
        <end position="595"/>
    </location>
</feature>
<evidence type="ECO:0000259" key="10">
    <source>
        <dbReference type="PROSITE" id="PS50893"/>
    </source>
</evidence>